<proteinExistence type="inferred from homology"/>
<dbReference type="PANTHER" id="PTHR43014">
    <property type="entry name" value="MERCURIC REDUCTASE"/>
    <property type="match status" value="1"/>
</dbReference>
<name>A0A0R2L9L6_9LACO</name>
<dbReference type="Gene3D" id="3.50.50.60">
    <property type="entry name" value="FAD/NAD(P)-binding domain"/>
    <property type="match status" value="2"/>
</dbReference>
<dbReference type="AlphaFoldDB" id="A0A0R2L9L6"/>
<dbReference type="Pfam" id="PF07992">
    <property type="entry name" value="Pyr_redox_2"/>
    <property type="match status" value="1"/>
</dbReference>
<dbReference type="OrthoDB" id="9800167at2"/>
<dbReference type="InterPro" id="IPR036188">
    <property type="entry name" value="FAD/NAD-bd_sf"/>
</dbReference>
<evidence type="ECO:0000313" key="9">
    <source>
        <dbReference type="Proteomes" id="UP000051886"/>
    </source>
</evidence>
<comment type="caution">
    <text evidence="8">The sequence shown here is derived from an EMBL/GenBank/DDBJ whole genome shotgun (WGS) entry which is preliminary data.</text>
</comment>
<accession>A0A0R2L9L6</accession>
<protein>
    <submittedName>
        <fullName evidence="8">Glutathione reductase</fullName>
    </submittedName>
</protein>
<feature type="binding site" evidence="4">
    <location>
        <begin position="175"/>
        <end position="182"/>
    </location>
    <ligand>
        <name>NAD(+)</name>
        <dbReference type="ChEBI" id="CHEBI:57540"/>
    </ligand>
</feature>
<reference evidence="8 9" key="1">
    <citation type="journal article" date="2015" name="Genome Announc.">
        <title>Expanding the biotechnology potential of lactobacilli through comparative genomics of 213 strains and associated genera.</title>
        <authorList>
            <person name="Sun Z."/>
            <person name="Harris H.M."/>
            <person name="McCann A."/>
            <person name="Guo C."/>
            <person name="Argimon S."/>
            <person name="Zhang W."/>
            <person name="Yang X."/>
            <person name="Jeffery I.B."/>
            <person name="Cooney J.C."/>
            <person name="Kagawa T.F."/>
            <person name="Liu W."/>
            <person name="Song Y."/>
            <person name="Salvetti E."/>
            <person name="Wrobel A."/>
            <person name="Rasinkangas P."/>
            <person name="Parkhill J."/>
            <person name="Rea M.C."/>
            <person name="O'Sullivan O."/>
            <person name="Ritari J."/>
            <person name="Douillard F.P."/>
            <person name="Paul Ross R."/>
            <person name="Yang R."/>
            <person name="Briner A.E."/>
            <person name="Felis G.E."/>
            <person name="de Vos W.M."/>
            <person name="Barrangou R."/>
            <person name="Klaenhammer T.R."/>
            <person name="Caufield P.W."/>
            <person name="Cui Y."/>
            <person name="Zhang H."/>
            <person name="O'Toole P.W."/>
        </authorList>
    </citation>
    <scope>NUCLEOTIDE SEQUENCE [LARGE SCALE GENOMIC DNA]</scope>
    <source>
        <strain evidence="8 9">NBRC 103219</strain>
    </source>
</reference>
<dbReference type="InterPro" id="IPR004099">
    <property type="entry name" value="Pyr_nucl-diS_OxRdtase_dimer"/>
</dbReference>
<dbReference type="SUPFAM" id="SSF55424">
    <property type="entry name" value="FAD/NAD-linked reductases, dimerisation (C-terminal) domain"/>
    <property type="match status" value="1"/>
</dbReference>
<evidence type="ECO:0000256" key="3">
    <source>
        <dbReference type="ARBA" id="ARBA00022827"/>
    </source>
</evidence>
<dbReference type="InterPro" id="IPR001100">
    <property type="entry name" value="Pyr_nuc-diS_OxRdtase"/>
</dbReference>
<dbReference type="RefSeq" id="WP_056936360.1">
    <property type="nucleotide sequence ID" value="NZ_BJYB01000016.1"/>
</dbReference>
<evidence type="ECO:0000259" key="6">
    <source>
        <dbReference type="Pfam" id="PF02852"/>
    </source>
</evidence>
<dbReference type="PIRSF" id="PIRSF000350">
    <property type="entry name" value="Mercury_reductase_MerA"/>
    <property type="match status" value="1"/>
</dbReference>
<comment type="similarity">
    <text evidence="1">Belongs to the class-I pyridine nucleotide-disulfide oxidoreductase family.</text>
</comment>
<feature type="binding site" evidence="4">
    <location>
        <position position="302"/>
    </location>
    <ligand>
        <name>FAD</name>
        <dbReference type="ChEBI" id="CHEBI:57692"/>
    </ligand>
</feature>
<keyword evidence="4" id="KW-0520">NAD</keyword>
<dbReference type="InterPro" id="IPR023753">
    <property type="entry name" value="FAD/NAD-binding_dom"/>
</dbReference>
<keyword evidence="2" id="KW-0285">Flavoprotein</keyword>
<evidence type="ECO:0000313" key="8">
    <source>
        <dbReference type="EMBL" id="KRN98520.1"/>
    </source>
</evidence>
<sequence length="447" mass="48558">MEQLAEKYDVVVIGAGPAGTAAASAIKSKGQKVALVEEDLWGGTCPNRGCDPKKILYTAVEAKKRAELLTSNGLNSQITLDWPALMANKRAYTKEISPATKKGMENSQIQTYVGHAEFVADTTLTVGEQLLEASNFVIATGQRPALLDIPGQEFLKTSTDFLDLDDMPADITIIGGGYVAFELAGIAVSAGAKVTVLVHNSRPLKAFPQKLVTALVEQLSNQGVKFVFDQNVIEVESIEKGYRIHGENDYQQDTDMVFAAVGRQPNVDDLGLTQAGVEYSKQGVIVDRHLRSTAAHIYAIGDAAASPIPKLTPVAGIEAKYVAAQIAGRDDEITYPLVPTVVFSLPKLAQVGMTESQAQKDLARYQVKVVDMSDWITYKRQHETKPLVQLIIDKMSGLVVGGACLSMEADEMINYLTVLIGEEYTAKKVKHILWSYPTTASDLQYIY</sequence>
<dbReference type="InterPro" id="IPR016156">
    <property type="entry name" value="FAD/NAD-linked_Rdtase_dimer_sf"/>
</dbReference>
<evidence type="ECO:0000256" key="5">
    <source>
        <dbReference type="PIRSR" id="PIRSR000350-4"/>
    </source>
</evidence>
<dbReference type="Gene3D" id="3.30.390.30">
    <property type="match status" value="1"/>
</dbReference>
<dbReference type="Pfam" id="PF02852">
    <property type="entry name" value="Pyr_redox_dim"/>
    <property type="match status" value="1"/>
</dbReference>
<dbReference type="EMBL" id="JQCN01000045">
    <property type="protein sequence ID" value="KRN98520.1"/>
    <property type="molecule type" value="Genomic_DNA"/>
</dbReference>
<dbReference type="SUPFAM" id="SSF51905">
    <property type="entry name" value="FAD/NAD(P)-binding domain"/>
    <property type="match status" value="1"/>
</dbReference>
<feature type="disulfide bond" description="Redox-active" evidence="5">
    <location>
        <begin position="45"/>
        <end position="50"/>
    </location>
</feature>
<evidence type="ECO:0000256" key="4">
    <source>
        <dbReference type="PIRSR" id="PIRSR000350-3"/>
    </source>
</evidence>
<comment type="cofactor">
    <cofactor evidence="4">
        <name>FAD</name>
        <dbReference type="ChEBI" id="CHEBI:57692"/>
    </cofactor>
    <text evidence="4">Binds 1 FAD per subunit.</text>
</comment>
<feature type="binding site" evidence="4">
    <location>
        <position position="54"/>
    </location>
    <ligand>
        <name>FAD</name>
        <dbReference type="ChEBI" id="CHEBI:57692"/>
    </ligand>
</feature>
<dbReference type="Proteomes" id="UP000051886">
    <property type="component" value="Unassembled WGS sequence"/>
</dbReference>
<dbReference type="PRINTS" id="PR00411">
    <property type="entry name" value="PNDRDTASEI"/>
</dbReference>
<evidence type="ECO:0000259" key="7">
    <source>
        <dbReference type="Pfam" id="PF07992"/>
    </source>
</evidence>
<dbReference type="PRINTS" id="PR00368">
    <property type="entry name" value="FADPNR"/>
</dbReference>
<dbReference type="STRING" id="449659.IV66_GL001851"/>
<dbReference type="GO" id="GO:0016491">
    <property type="term" value="F:oxidoreductase activity"/>
    <property type="evidence" value="ECO:0007669"/>
    <property type="project" value="InterPro"/>
</dbReference>
<dbReference type="PANTHER" id="PTHR43014:SF5">
    <property type="entry name" value="GLUTATHIONE REDUCTASE (NADPH)"/>
    <property type="match status" value="1"/>
</dbReference>
<keyword evidence="3 4" id="KW-0274">FAD</keyword>
<organism evidence="8 9">
    <name type="scientific">Ligilactobacillus pobuzihii</name>
    <dbReference type="NCBI Taxonomy" id="449659"/>
    <lineage>
        <taxon>Bacteria</taxon>
        <taxon>Bacillati</taxon>
        <taxon>Bacillota</taxon>
        <taxon>Bacilli</taxon>
        <taxon>Lactobacillales</taxon>
        <taxon>Lactobacillaceae</taxon>
        <taxon>Ligilactobacillus</taxon>
    </lineage>
</organism>
<keyword evidence="9" id="KW-1185">Reference proteome</keyword>
<feature type="domain" description="FAD/NAD(P)-binding" evidence="7">
    <location>
        <begin position="8"/>
        <end position="316"/>
    </location>
</feature>
<gene>
    <name evidence="8" type="ORF">IV66_GL001851</name>
</gene>
<keyword evidence="4" id="KW-0547">Nucleotide-binding</keyword>
<feature type="domain" description="Pyridine nucleotide-disulphide oxidoreductase dimerisation" evidence="6">
    <location>
        <begin position="338"/>
        <end position="442"/>
    </location>
</feature>
<dbReference type="PATRIC" id="fig|449659.4.peg.1898"/>
<evidence type="ECO:0000256" key="2">
    <source>
        <dbReference type="ARBA" id="ARBA00022630"/>
    </source>
</evidence>
<evidence type="ECO:0000256" key="1">
    <source>
        <dbReference type="ARBA" id="ARBA00007532"/>
    </source>
</evidence>
<feature type="binding site" evidence="4">
    <location>
        <position position="262"/>
    </location>
    <ligand>
        <name>NAD(+)</name>
        <dbReference type="ChEBI" id="CHEBI:57540"/>
    </ligand>
</feature>
<dbReference type="GO" id="GO:0000166">
    <property type="term" value="F:nucleotide binding"/>
    <property type="evidence" value="ECO:0007669"/>
    <property type="project" value="UniProtKB-KW"/>
</dbReference>